<dbReference type="RefSeq" id="WP_201327424.1">
    <property type="nucleotide sequence ID" value="NZ_AP017470.1"/>
</dbReference>
<dbReference type="EMBL" id="AP017470">
    <property type="protein sequence ID" value="BBB33125.1"/>
    <property type="molecule type" value="Genomic_DNA"/>
</dbReference>
<evidence type="ECO:0000313" key="8">
    <source>
        <dbReference type="EMBL" id="BBB33125.1"/>
    </source>
</evidence>
<dbReference type="GO" id="GO:0051537">
    <property type="term" value="F:2 iron, 2 sulfur cluster binding"/>
    <property type="evidence" value="ECO:0007669"/>
    <property type="project" value="UniProtKB-KW"/>
</dbReference>
<feature type="domain" description="Rieske" evidence="7">
    <location>
        <begin position="5"/>
        <end position="98"/>
    </location>
</feature>
<evidence type="ECO:0000256" key="5">
    <source>
        <dbReference type="ARBA" id="ARBA00034078"/>
    </source>
</evidence>
<proteinExistence type="inferred from homology"/>
<keyword evidence="9" id="KW-1185">Reference proteome</keyword>
<dbReference type="PANTHER" id="PTHR21496:SF0">
    <property type="entry name" value="RIESKE DOMAIN-CONTAINING PROTEIN"/>
    <property type="match status" value="1"/>
</dbReference>
<dbReference type="PANTHER" id="PTHR21496">
    <property type="entry name" value="FERREDOXIN-RELATED"/>
    <property type="match status" value="1"/>
</dbReference>
<accession>A0A7R6PYF0</accession>
<dbReference type="InterPro" id="IPR017941">
    <property type="entry name" value="Rieske_2Fe-2S"/>
</dbReference>
<dbReference type="InterPro" id="IPR036922">
    <property type="entry name" value="Rieske_2Fe-2S_sf"/>
</dbReference>
<evidence type="ECO:0000313" key="9">
    <source>
        <dbReference type="Proteomes" id="UP000595564"/>
    </source>
</evidence>
<dbReference type="GO" id="GO:0046872">
    <property type="term" value="F:metal ion binding"/>
    <property type="evidence" value="ECO:0007669"/>
    <property type="project" value="UniProtKB-KW"/>
</dbReference>
<dbReference type="KEGG" id="thyd:TTHT_1639"/>
<evidence type="ECO:0000256" key="2">
    <source>
        <dbReference type="ARBA" id="ARBA00022723"/>
    </source>
</evidence>
<reference evidence="8 9" key="1">
    <citation type="journal article" date="2012" name="Extremophiles">
        <title>Thermotomaculum hydrothermale gen. nov., sp. nov., a novel heterotrophic thermophile within the phylum Acidobacteria from a deep-sea hydrothermal vent chimney in the Southern Okinawa Trough.</title>
        <authorList>
            <person name="Izumi H."/>
            <person name="Nunoura T."/>
            <person name="Miyazaki M."/>
            <person name="Mino S."/>
            <person name="Toki T."/>
            <person name="Takai K."/>
            <person name="Sako Y."/>
            <person name="Sawabe T."/>
            <person name="Nakagawa S."/>
        </authorList>
    </citation>
    <scope>NUCLEOTIDE SEQUENCE [LARGE SCALE GENOMIC DNA]</scope>
    <source>
        <strain evidence="8 9">AC55</strain>
    </source>
</reference>
<comment type="similarity">
    <text evidence="6">Belongs to the bacterial ring-hydroxylating dioxygenase ferredoxin component family.</text>
</comment>
<dbReference type="Pfam" id="PF00355">
    <property type="entry name" value="Rieske"/>
    <property type="match status" value="1"/>
</dbReference>
<protein>
    <submittedName>
        <fullName evidence="8">Ferredoxin</fullName>
    </submittedName>
</protein>
<dbReference type="SUPFAM" id="SSF50022">
    <property type="entry name" value="ISP domain"/>
    <property type="match status" value="1"/>
</dbReference>
<comment type="cofactor">
    <cofactor evidence="5">
        <name>[2Fe-2S] cluster</name>
        <dbReference type="ChEBI" id="CHEBI:190135"/>
    </cofactor>
</comment>
<gene>
    <name evidence="8" type="ORF">TTHT_1639</name>
</gene>
<sequence>MSEYKFLININEVKKGTPRQVKMGLKKLTVYFNGEKYFVFDSHCPHARADLTKAKYDKNQVKCHWHGYIFNLENGEGKGNNFHLKLYKVKIEDDKIFIKEKKEEKEDLLLFPEVKFKGDKNDK</sequence>
<organism evidence="8 9">
    <name type="scientific">Thermotomaculum hydrothermale</name>
    <dbReference type="NCBI Taxonomy" id="981385"/>
    <lineage>
        <taxon>Bacteria</taxon>
        <taxon>Pseudomonadati</taxon>
        <taxon>Acidobacteriota</taxon>
        <taxon>Holophagae</taxon>
        <taxon>Thermotomaculales</taxon>
        <taxon>Thermotomaculaceae</taxon>
        <taxon>Thermotomaculum</taxon>
    </lineage>
</organism>
<evidence type="ECO:0000256" key="6">
    <source>
        <dbReference type="ARBA" id="ARBA00038001"/>
    </source>
</evidence>
<evidence type="ECO:0000256" key="1">
    <source>
        <dbReference type="ARBA" id="ARBA00022714"/>
    </source>
</evidence>
<keyword evidence="2" id="KW-0479">Metal-binding</keyword>
<keyword evidence="1" id="KW-0001">2Fe-2S</keyword>
<evidence type="ECO:0000256" key="3">
    <source>
        <dbReference type="ARBA" id="ARBA00023004"/>
    </source>
</evidence>
<keyword evidence="3" id="KW-0408">Iron</keyword>
<dbReference type="Gene3D" id="2.102.10.10">
    <property type="entry name" value="Rieske [2Fe-2S] iron-sulphur domain"/>
    <property type="match status" value="1"/>
</dbReference>
<dbReference type="AlphaFoldDB" id="A0A7R6PYF0"/>
<keyword evidence="4" id="KW-0411">Iron-sulfur</keyword>
<evidence type="ECO:0000259" key="7">
    <source>
        <dbReference type="PROSITE" id="PS51296"/>
    </source>
</evidence>
<evidence type="ECO:0000256" key="4">
    <source>
        <dbReference type="ARBA" id="ARBA00023014"/>
    </source>
</evidence>
<dbReference type="PROSITE" id="PS51296">
    <property type="entry name" value="RIESKE"/>
    <property type="match status" value="1"/>
</dbReference>
<name>A0A7R6PYF0_9BACT</name>
<dbReference type="Proteomes" id="UP000595564">
    <property type="component" value="Chromosome"/>
</dbReference>